<keyword evidence="2" id="KW-0648">Protein biosynthesis</keyword>
<dbReference type="GO" id="GO:0070125">
    <property type="term" value="P:mitochondrial translational elongation"/>
    <property type="evidence" value="ECO:0007669"/>
    <property type="project" value="TreeGrafter"/>
</dbReference>
<evidence type="ECO:0000256" key="2">
    <source>
        <dbReference type="ARBA" id="ARBA00022917"/>
    </source>
</evidence>
<feature type="domain" description="Translation elongation factor EFTs/EF1B dimerisation" evidence="3">
    <location>
        <begin position="29"/>
        <end position="129"/>
    </location>
</feature>
<keyword evidence="1" id="KW-0251">Elongation factor</keyword>
<dbReference type="Pfam" id="PF00889">
    <property type="entry name" value="EF_TS"/>
    <property type="match status" value="1"/>
</dbReference>
<dbReference type="OrthoDB" id="277235at2759"/>
<evidence type="ECO:0000313" key="4">
    <source>
        <dbReference type="EMBL" id="KRT78389.1"/>
    </source>
</evidence>
<gene>
    <name evidence="4" type="ORF">AMK59_7215</name>
</gene>
<dbReference type="Gene3D" id="3.30.479.20">
    <property type="entry name" value="Elongation factor Ts, dimerisation domain"/>
    <property type="match status" value="2"/>
</dbReference>
<protein>
    <recommendedName>
        <fullName evidence="3">Translation elongation factor EFTs/EF1B dimerisation domain-containing protein</fullName>
    </recommendedName>
</protein>
<name>A0A0T6AU24_9SCAR</name>
<reference evidence="4 5" key="1">
    <citation type="submission" date="2015-09" db="EMBL/GenBank/DDBJ databases">
        <title>Draft genome of the scarab beetle Oryctes borbonicus.</title>
        <authorList>
            <person name="Meyer J.M."/>
            <person name="Markov G.V."/>
            <person name="Baskaran P."/>
            <person name="Herrmann M."/>
            <person name="Sommer R.J."/>
            <person name="Roedelsperger C."/>
        </authorList>
    </citation>
    <scope>NUCLEOTIDE SEQUENCE [LARGE SCALE GENOMIC DNA]</scope>
    <source>
        <strain evidence="4">OB123</strain>
        <tissue evidence="4">Whole animal</tissue>
    </source>
</reference>
<keyword evidence="5" id="KW-1185">Reference proteome</keyword>
<dbReference type="GO" id="GO:0005739">
    <property type="term" value="C:mitochondrion"/>
    <property type="evidence" value="ECO:0007669"/>
    <property type="project" value="GOC"/>
</dbReference>
<dbReference type="Proteomes" id="UP000051574">
    <property type="component" value="Unassembled WGS sequence"/>
</dbReference>
<dbReference type="EMBL" id="LJIG01022851">
    <property type="protein sequence ID" value="KRT78389.1"/>
    <property type="molecule type" value="Genomic_DNA"/>
</dbReference>
<comment type="caution">
    <text evidence="4">The sequence shown here is derived from an EMBL/GenBank/DDBJ whole genome shotgun (WGS) entry which is preliminary data.</text>
</comment>
<accession>A0A0T6AU24</accession>
<proteinExistence type="predicted"/>
<organism evidence="4 5">
    <name type="scientific">Oryctes borbonicus</name>
    <dbReference type="NCBI Taxonomy" id="1629725"/>
    <lineage>
        <taxon>Eukaryota</taxon>
        <taxon>Metazoa</taxon>
        <taxon>Ecdysozoa</taxon>
        <taxon>Arthropoda</taxon>
        <taxon>Hexapoda</taxon>
        <taxon>Insecta</taxon>
        <taxon>Pterygota</taxon>
        <taxon>Neoptera</taxon>
        <taxon>Endopterygota</taxon>
        <taxon>Coleoptera</taxon>
        <taxon>Polyphaga</taxon>
        <taxon>Scarabaeiformia</taxon>
        <taxon>Scarabaeidae</taxon>
        <taxon>Dynastinae</taxon>
        <taxon>Oryctes</taxon>
    </lineage>
</organism>
<dbReference type="PANTHER" id="PTHR11741">
    <property type="entry name" value="ELONGATION FACTOR TS"/>
    <property type="match status" value="1"/>
</dbReference>
<dbReference type="GO" id="GO:0003746">
    <property type="term" value="F:translation elongation factor activity"/>
    <property type="evidence" value="ECO:0007669"/>
    <property type="project" value="UniProtKB-KW"/>
</dbReference>
<dbReference type="InterPro" id="IPR014039">
    <property type="entry name" value="Transl_elong_EFTs/EF1B_dimer"/>
</dbReference>
<dbReference type="PANTHER" id="PTHR11741:SF0">
    <property type="entry name" value="ELONGATION FACTOR TS, MITOCHONDRIAL"/>
    <property type="match status" value="1"/>
</dbReference>
<evidence type="ECO:0000256" key="1">
    <source>
        <dbReference type="ARBA" id="ARBA00022768"/>
    </source>
</evidence>
<dbReference type="InterPro" id="IPR036402">
    <property type="entry name" value="EF-Ts_dimer_sf"/>
</dbReference>
<sequence length="176" mass="19321">MAELAAMTILKYAEKQQRCNEPVRKIGLDVDQLKQLNAPDGKSLGDHVALMVGTLGENATLRRAMVLTAAPNLYLTAYAHPSGQQKNNVLLGKIGGIVALRQSTRKDVNLSDVGKNICQHVVGMNPKKVGSVIDEPSINPEEESCLIYQDYLLDESLQVKDFLEENGVEVVDFCNR</sequence>
<evidence type="ECO:0000259" key="3">
    <source>
        <dbReference type="Pfam" id="PF00889"/>
    </source>
</evidence>
<dbReference type="AlphaFoldDB" id="A0A0T6AU24"/>
<dbReference type="SUPFAM" id="SSF54713">
    <property type="entry name" value="Elongation factor Ts (EF-Ts), dimerisation domain"/>
    <property type="match status" value="1"/>
</dbReference>
<dbReference type="InterPro" id="IPR001816">
    <property type="entry name" value="Transl_elong_EFTs/EF1B"/>
</dbReference>
<evidence type="ECO:0000313" key="5">
    <source>
        <dbReference type="Proteomes" id="UP000051574"/>
    </source>
</evidence>